<protein>
    <submittedName>
        <fullName evidence="1">Uncharacterized protein</fullName>
    </submittedName>
</protein>
<keyword evidence="2" id="KW-1185">Reference proteome</keyword>
<evidence type="ECO:0000313" key="2">
    <source>
        <dbReference type="Proteomes" id="UP001165960"/>
    </source>
</evidence>
<reference evidence="1" key="1">
    <citation type="submission" date="2022-04" db="EMBL/GenBank/DDBJ databases">
        <title>Genome of the entomopathogenic fungus Entomophthora muscae.</title>
        <authorList>
            <person name="Elya C."/>
            <person name="Lovett B.R."/>
            <person name="Lee E."/>
            <person name="Macias A.M."/>
            <person name="Hajek A.E."/>
            <person name="De Bivort B.L."/>
            <person name="Kasson M.T."/>
            <person name="De Fine Licht H.H."/>
            <person name="Stajich J.E."/>
        </authorList>
    </citation>
    <scope>NUCLEOTIDE SEQUENCE</scope>
    <source>
        <strain evidence="1">Berkeley</strain>
    </source>
</reference>
<comment type="caution">
    <text evidence="1">The sequence shown here is derived from an EMBL/GenBank/DDBJ whole genome shotgun (WGS) entry which is preliminary data.</text>
</comment>
<accession>A0ACC2SYX7</accession>
<sequence length="171" mass="18777">MENNNNALSEFCSNGCGFYSNPLYNNMCSKCFKESQKKTPSTTLDNETATTAPLAAPVATIKKELEATPSVGSPNSADAASPMETNDDPSKDATQVQLNKSRCFLCRSKVPLAKQTINKCRCGFVYCDGHRFPENHDCKVDIVKHDKDVLSKNNPKLHNKPKGGRSFVRAD</sequence>
<proteinExistence type="predicted"/>
<dbReference type="Proteomes" id="UP001165960">
    <property type="component" value="Unassembled WGS sequence"/>
</dbReference>
<name>A0ACC2SYX7_9FUNG</name>
<evidence type="ECO:0000313" key="1">
    <source>
        <dbReference type="EMBL" id="KAJ9067561.1"/>
    </source>
</evidence>
<gene>
    <name evidence="1" type="ORF">DSO57_1037922</name>
</gene>
<organism evidence="1 2">
    <name type="scientific">Entomophthora muscae</name>
    <dbReference type="NCBI Taxonomy" id="34485"/>
    <lineage>
        <taxon>Eukaryota</taxon>
        <taxon>Fungi</taxon>
        <taxon>Fungi incertae sedis</taxon>
        <taxon>Zoopagomycota</taxon>
        <taxon>Entomophthoromycotina</taxon>
        <taxon>Entomophthoromycetes</taxon>
        <taxon>Entomophthorales</taxon>
        <taxon>Entomophthoraceae</taxon>
        <taxon>Entomophthora</taxon>
    </lineage>
</organism>
<dbReference type="EMBL" id="QTSX02003986">
    <property type="protein sequence ID" value="KAJ9067561.1"/>
    <property type="molecule type" value="Genomic_DNA"/>
</dbReference>